<dbReference type="Gene3D" id="1.10.530.10">
    <property type="match status" value="1"/>
</dbReference>
<evidence type="ECO:0000256" key="15">
    <source>
        <dbReference type="ARBA" id="ARBA00078104"/>
    </source>
</evidence>
<gene>
    <name evidence="19" type="ORF">C8256_21920</name>
</gene>
<name>A0A2T2XWQ2_9ENTR</name>
<evidence type="ECO:0000256" key="10">
    <source>
        <dbReference type="ARBA" id="ARBA00023239"/>
    </source>
</evidence>
<dbReference type="Pfam" id="PF01464">
    <property type="entry name" value="SLT"/>
    <property type="match status" value="1"/>
</dbReference>
<comment type="caution">
    <text evidence="19">The sequence shown here is derived from an EMBL/GenBank/DDBJ whole genome shotgun (WGS) entry which is preliminary data.</text>
</comment>
<feature type="domain" description="LysM" evidence="18">
    <location>
        <begin position="343"/>
        <end position="386"/>
    </location>
</feature>
<evidence type="ECO:0000256" key="2">
    <source>
        <dbReference type="ARBA" id="ARBA00004193"/>
    </source>
</evidence>
<comment type="similarity">
    <text evidence="3">Belongs to the transglycosylase Slt family.</text>
</comment>
<keyword evidence="9" id="KW-0564">Palmitate</keyword>
<dbReference type="SMART" id="SM00257">
    <property type="entry name" value="LysM"/>
    <property type="match status" value="2"/>
</dbReference>
<dbReference type="InterPro" id="IPR036779">
    <property type="entry name" value="LysM_dom_sf"/>
</dbReference>
<evidence type="ECO:0000256" key="14">
    <source>
        <dbReference type="ARBA" id="ARBA00070762"/>
    </source>
</evidence>
<evidence type="ECO:0000313" key="20">
    <source>
        <dbReference type="Proteomes" id="UP000240892"/>
    </source>
</evidence>
<dbReference type="PANTHER" id="PTHR33734">
    <property type="entry name" value="LYSM DOMAIN-CONTAINING GPI-ANCHORED PROTEIN 2"/>
    <property type="match status" value="1"/>
</dbReference>
<dbReference type="Proteomes" id="UP000240892">
    <property type="component" value="Unassembled WGS sequence"/>
</dbReference>
<feature type="chain" id="PRO_5015761200" description="Membrane-bound lytic murein transglycosylase D" evidence="17">
    <location>
        <begin position="21"/>
        <end position="453"/>
    </location>
</feature>
<dbReference type="GO" id="GO:0008932">
    <property type="term" value="F:lytic endotransglycosylase activity"/>
    <property type="evidence" value="ECO:0007669"/>
    <property type="project" value="TreeGrafter"/>
</dbReference>
<evidence type="ECO:0000256" key="16">
    <source>
        <dbReference type="ARBA" id="ARBA00079405"/>
    </source>
</evidence>
<dbReference type="SUPFAM" id="SSF54106">
    <property type="entry name" value="LysM domain"/>
    <property type="match status" value="2"/>
</dbReference>
<evidence type="ECO:0000256" key="6">
    <source>
        <dbReference type="ARBA" id="ARBA00022729"/>
    </source>
</evidence>
<dbReference type="GO" id="GO:0005886">
    <property type="term" value="C:plasma membrane"/>
    <property type="evidence" value="ECO:0007669"/>
    <property type="project" value="UniProtKB-SubCell"/>
</dbReference>
<sequence length="453" mass="49702">MKAKAILLASVLLVGCQASQQGNVQQHAQSLSAASQGEASKFASQARWMDDGTFDMQNQDLWAYIGDELKMGIPDNTRVREQKQKYLRNKSYLHDVTLRAEPYMYWIAGQVKKRNMPMELVLLPIVESAFDPHATSGANAAGIWQIIPSTGRNYGLKQTRSYDARRDVVASTTAALDMMQRLNKMFDGDWLLTVAAYNSGEGRVMKAMKANKARGKPTDFWSLPLPQETKVYVPKMLALSDILKNSKRYGVRLPTTDESRALARVRLDSPVEISQLADMAGMPVNKLKTFNAGVKGSTLGASGPKYVMVPQKHADQLRESLASGEIADLQPTLVADNTPMSSRSYKVRSGDTLSGIASRLGVTAKDLQQWNNLRGSSLKVGQSLTVGAGSSAARLADNSSITYRVRKGDSLSSIAKRHGVNIKDVMRWNNDAGNLQPGDQLTLYVKNSDRPDS</sequence>
<protein>
    <recommendedName>
        <fullName evidence="14">Membrane-bound lytic murein transglycosylase D</fullName>
        <ecNumber evidence="4">4.2.2.n1</ecNumber>
    </recommendedName>
    <alternativeName>
        <fullName evidence="15">Murein hydrolase D</fullName>
    </alternativeName>
    <alternativeName>
        <fullName evidence="16">Regulatory protein DniR</fullName>
    </alternativeName>
</protein>
<dbReference type="SUPFAM" id="SSF53955">
    <property type="entry name" value="Lysozyme-like"/>
    <property type="match status" value="1"/>
</dbReference>
<feature type="signal peptide" evidence="17">
    <location>
        <begin position="1"/>
        <end position="20"/>
    </location>
</feature>
<evidence type="ECO:0000256" key="17">
    <source>
        <dbReference type="SAM" id="SignalP"/>
    </source>
</evidence>
<keyword evidence="20" id="KW-1185">Reference proteome</keyword>
<evidence type="ECO:0000256" key="8">
    <source>
        <dbReference type="ARBA" id="ARBA00023136"/>
    </source>
</evidence>
<dbReference type="EMBL" id="PYHO01000025">
    <property type="protein sequence ID" value="PSR44724.1"/>
    <property type="molecule type" value="Genomic_DNA"/>
</dbReference>
<keyword evidence="8" id="KW-0472">Membrane</keyword>
<keyword evidence="5" id="KW-1003">Cell membrane</keyword>
<dbReference type="PROSITE" id="PS51257">
    <property type="entry name" value="PROKAR_LIPOPROTEIN"/>
    <property type="match status" value="1"/>
</dbReference>
<evidence type="ECO:0000313" key="19">
    <source>
        <dbReference type="EMBL" id="PSR44724.1"/>
    </source>
</evidence>
<dbReference type="InterPro" id="IPR000189">
    <property type="entry name" value="Transglyc_AS"/>
</dbReference>
<evidence type="ECO:0000256" key="5">
    <source>
        <dbReference type="ARBA" id="ARBA00022475"/>
    </source>
</evidence>
<dbReference type="PROSITE" id="PS51782">
    <property type="entry name" value="LYSM"/>
    <property type="match status" value="2"/>
</dbReference>
<dbReference type="InterPro" id="IPR023346">
    <property type="entry name" value="Lysozyme-like_dom_sf"/>
</dbReference>
<evidence type="ECO:0000256" key="7">
    <source>
        <dbReference type="ARBA" id="ARBA00022737"/>
    </source>
</evidence>
<dbReference type="PROSITE" id="PS00922">
    <property type="entry name" value="TRANSGLYCOSYLASE"/>
    <property type="match status" value="1"/>
</dbReference>
<dbReference type="STRING" id="1006000.GKAS_02390"/>
<dbReference type="InterPro" id="IPR018392">
    <property type="entry name" value="LysM"/>
</dbReference>
<dbReference type="EC" id="4.2.2.n1" evidence="4"/>
<dbReference type="GO" id="GO:0071555">
    <property type="term" value="P:cell wall organization"/>
    <property type="evidence" value="ECO:0007669"/>
    <property type="project" value="UniProtKB-KW"/>
</dbReference>
<dbReference type="PANTHER" id="PTHR33734:SF22">
    <property type="entry name" value="MEMBRANE-BOUND LYTIC MUREIN TRANSGLYCOSYLASE D"/>
    <property type="match status" value="1"/>
</dbReference>
<dbReference type="GO" id="GO:0000270">
    <property type="term" value="P:peptidoglycan metabolic process"/>
    <property type="evidence" value="ECO:0007669"/>
    <property type="project" value="InterPro"/>
</dbReference>
<keyword evidence="10" id="KW-0456">Lyase</keyword>
<keyword evidence="6 17" id="KW-0732">Signal</keyword>
<proteinExistence type="inferred from homology"/>
<dbReference type="InterPro" id="IPR008258">
    <property type="entry name" value="Transglycosylase_SLT_dom_1"/>
</dbReference>
<feature type="domain" description="LysM" evidence="18">
    <location>
        <begin position="401"/>
        <end position="445"/>
    </location>
</feature>
<evidence type="ECO:0000256" key="1">
    <source>
        <dbReference type="ARBA" id="ARBA00001420"/>
    </source>
</evidence>
<dbReference type="CDD" id="cd00118">
    <property type="entry name" value="LysM"/>
    <property type="match status" value="2"/>
</dbReference>
<evidence type="ECO:0000256" key="13">
    <source>
        <dbReference type="ARBA" id="ARBA00058843"/>
    </source>
</evidence>
<evidence type="ECO:0000256" key="12">
    <source>
        <dbReference type="ARBA" id="ARBA00023316"/>
    </source>
</evidence>
<dbReference type="RefSeq" id="WP_106930404.1">
    <property type="nucleotide sequence ID" value="NZ_CABMMU010000025.1"/>
</dbReference>
<dbReference type="NCBIfam" id="NF008050">
    <property type="entry name" value="PRK10783.1"/>
    <property type="match status" value="1"/>
</dbReference>
<comment type="subcellular location">
    <subcellularLocation>
        <location evidence="2">Cell membrane</location>
        <topology evidence="2">Lipid-anchor</topology>
    </subcellularLocation>
</comment>
<dbReference type="CDD" id="cd16894">
    <property type="entry name" value="MltD-like"/>
    <property type="match status" value="1"/>
</dbReference>
<comment type="catalytic activity">
    <reaction evidence="1">
        <text>Exolytic cleavage of the (1-&gt;4)-beta-glycosidic linkage between N-acetylmuramic acid (MurNAc) and N-acetylglucosamine (GlcNAc) residues in peptidoglycan, from either the reducing or the non-reducing ends of the peptidoglycan chains, with concomitant formation of a 1,6-anhydrobond in the MurNAc residue.</text>
        <dbReference type="EC" id="4.2.2.n1"/>
    </reaction>
</comment>
<accession>A0A2T2XWQ2</accession>
<dbReference type="FunFam" id="3.10.350.10:FF:000004">
    <property type="entry name" value="Membrane-bound lytic murein transglycosylase D"/>
    <property type="match status" value="1"/>
</dbReference>
<evidence type="ECO:0000256" key="11">
    <source>
        <dbReference type="ARBA" id="ARBA00023288"/>
    </source>
</evidence>
<dbReference type="Pfam" id="PF01476">
    <property type="entry name" value="LysM"/>
    <property type="match status" value="2"/>
</dbReference>
<organism evidence="19 20">
    <name type="scientific">Kluyvera genomosp. 2</name>
    <dbReference type="NCBI Taxonomy" id="2774054"/>
    <lineage>
        <taxon>Bacteria</taxon>
        <taxon>Pseudomonadati</taxon>
        <taxon>Pseudomonadota</taxon>
        <taxon>Gammaproteobacteria</taxon>
        <taxon>Enterobacterales</taxon>
        <taxon>Enterobacteriaceae</taxon>
        <taxon>Kluyvera</taxon>
    </lineage>
</organism>
<dbReference type="AlphaFoldDB" id="A0A2T2XWQ2"/>
<evidence type="ECO:0000256" key="3">
    <source>
        <dbReference type="ARBA" id="ARBA00007734"/>
    </source>
</evidence>
<keyword evidence="7" id="KW-0677">Repeat</keyword>
<evidence type="ECO:0000256" key="9">
    <source>
        <dbReference type="ARBA" id="ARBA00023139"/>
    </source>
</evidence>
<dbReference type="FunFam" id="3.10.350.10:FF:000003">
    <property type="entry name" value="Membrane-bound lytic murein transglycosylase D"/>
    <property type="match status" value="1"/>
</dbReference>
<dbReference type="FunFam" id="1.10.530.10:FF:000004">
    <property type="entry name" value="Membrane-bound lytic murein transglycosylase D"/>
    <property type="match status" value="1"/>
</dbReference>
<dbReference type="Gene3D" id="3.10.350.10">
    <property type="entry name" value="LysM domain"/>
    <property type="match status" value="2"/>
</dbReference>
<keyword evidence="11" id="KW-0449">Lipoprotein</keyword>
<reference evidence="19 20" key="1">
    <citation type="submission" date="2018-03" db="EMBL/GenBank/DDBJ databases">
        <title>First report of an OXA-48+CTX-M-M-producing Kluyvera ascorbata clone recovered from patients admitted in a University Hospital in Madrid, Spain.</title>
        <authorList>
            <person name="Hernandez-Garcia M."/>
            <person name="Leon-Sampedro R."/>
            <person name="Perez-Viso B."/>
            <person name="Morosini M.I."/>
            <person name="Lopez-Fresnena N."/>
            <person name="Coque T.M."/>
            <person name="Bonten M."/>
            <person name="Malhotra-Kumar S."/>
            <person name="Ruiz-Garbajosa P."/>
            <person name="Canton R."/>
        </authorList>
    </citation>
    <scope>NUCLEOTIDE SEQUENCE [LARGE SCALE GENOMIC DNA]</scope>
    <source>
        <strain evidence="19 20">KA2</strain>
    </source>
</reference>
<evidence type="ECO:0000256" key="4">
    <source>
        <dbReference type="ARBA" id="ARBA00012587"/>
    </source>
</evidence>
<evidence type="ECO:0000259" key="18">
    <source>
        <dbReference type="PROSITE" id="PS51782"/>
    </source>
</evidence>
<keyword evidence="12" id="KW-0961">Cell wall biogenesis/degradation</keyword>
<comment type="function">
    <text evidence="13">Murein-degrading enzyme. May play a role in recycling of muropeptides during cell elongation and/or cell division.</text>
</comment>